<organism evidence="5 6">
    <name type="scientific">Mytilus galloprovincialis</name>
    <name type="common">Mediterranean mussel</name>
    <dbReference type="NCBI Taxonomy" id="29158"/>
    <lineage>
        <taxon>Eukaryota</taxon>
        <taxon>Metazoa</taxon>
        <taxon>Spiralia</taxon>
        <taxon>Lophotrochozoa</taxon>
        <taxon>Mollusca</taxon>
        <taxon>Bivalvia</taxon>
        <taxon>Autobranchia</taxon>
        <taxon>Pteriomorphia</taxon>
        <taxon>Mytilida</taxon>
        <taxon>Mytiloidea</taxon>
        <taxon>Mytilidae</taxon>
        <taxon>Mytilinae</taxon>
        <taxon>Mytilus</taxon>
    </lineage>
</organism>
<comment type="caution">
    <text evidence="5">The sequence shown here is derived from an EMBL/GenBank/DDBJ whole genome shotgun (WGS) entry which is preliminary data.</text>
</comment>
<evidence type="ECO:0000256" key="2">
    <source>
        <dbReference type="ARBA" id="ARBA00022771"/>
    </source>
</evidence>
<dbReference type="AlphaFoldDB" id="A0A8B6EK95"/>
<dbReference type="Proteomes" id="UP000596742">
    <property type="component" value="Unassembled WGS sequence"/>
</dbReference>
<keyword evidence="2" id="KW-0863">Zinc-finger</keyword>
<keyword evidence="1" id="KW-0479">Metal-binding</keyword>
<proteinExistence type="predicted"/>
<name>A0A8B6EK95_MYTGA</name>
<dbReference type="InterPro" id="IPR011011">
    <property type="entry name" value="Znf_FYVE_PHD"/>
</dbReference>
<protein>
    <recommendedName>
        <fullName evidence="7">Zinc finger PHD-type domain-containing protein</fullName>
    </recommendedName>
</protein>
<evidence type="ECO:0000313" key="5">
    <source>
        <dbReference type="EMBL" id="VDI36140.1"/>
    </source>
</evidence>
<dbReference type="Gene3D" id="3.30.40.10">
    <property type="entry name" value="Zinc/RING finger domain, C3HC4 (zinc finger)"/>
    <property type="match status" value="1"/>
</dbReference>
<evidence type="ECO:0008006" key="7">
    <source>
        <dbReference type="Google" id="ProtNLM"/>
    </source>
</evidence>
<dbReference type="EMBL" id="UYJE01005308">
    <property type="protein sequence ID" value="VDI36140.1"/>
    <property type="molecule type" value="Genomic_DNA"/>
</dbReference>
<dbReference type="OrthoDB" id="7477812at2759"/>
<evidence type="ECO:0000256" key="1">
    <source>
        <dbReference type="ARBA" id="ARBA00022723"/>
    </source>
</evidence>
<dbReference type="PROSITE" id="PS01359">
    <property type="entry name" value="ZF_PHD_1"/>
    <property type="match status" value="1"/>
</dbReference>
<dbReference type="GO" id="GO:0008270">
    <property type="term" value="F:zinc ion binding"/>
    <property type="evidence" value="ECO:0007669"/>
    <property type="project" value="UniProtKB-KW"/>
</dbReference>
<dbReference type="SUPFAM" id="SSF57903">
    <property type="entry name" value="FYVE/PHD zinc finger"/>
    <property type="match status" value="1"/>
</dbReference>
<keyword evidence="6" id="KW-1185">Reference proteome</keyword>
<sequence>MKIDPLLTNLNRTQNSASIAIETIVATDSTQSLKNCASCSENIIDFDFIMCITCEEKLHFQCQNVTSDQYKSMSIDELEQFKCTQCNLLLNDLSISGNRNRCWKHGSIYWFLMLPRYFSESSSEKLEKSPKSDPQCGIPNDAQQDHTGKKLHTAQQLTNIGDLINNSSPIVHFKNTHSDNNSIKQPKQSRPKKQKILEAR</sequence>
<accession>A0A8B6EK95</accession>
<gene>
    <name evidence="5" type="ORF">MGAL_10B007280</name>
</gene>
<feature type="region of interest" description="Disordered" evidence="4">
    <location>
        <begin position="168"/>
        <end position="200"/>
    </location>
</feature>
<evidence type="ECO:0000313" key="6">
    <source>
        <dbReference type="Proteomes" id="UP000596742"/>
    </source>
</evidence>
<evidence type="ECO:0000256" key="4">
    <source>
        <dbReference type="SAM" id="MobiDB-lite"/>
    </source>
</evidence>
<reference evidence="5" key="1">
    <citation type="submission" date="2018-11" db="EMBL/GenBank/DDBJ databases">
        <authorList>
            <person name="Alioto T."/>
            <person name="Alioto T."/>
        </authorList>
    </citation>
    <scope>NUCLEOTIDE SEQUENCE</scope>
</reference>
<dbReference type="InterPro" id="IPR013083">
    <property type="entry name" value="Znf_RING/FYVE/PHD"/>
</dbReference>
<feature type="region of interest" description="Disordered" evidence="4">
    <location>
        <begin position="125"/>
        <end position="148"/>
    </location>
</feature>
<keyword evidence="3" id="KW-0862">Zinc</keyword>
<evidence type="ECO:0000256" key="3">
    <source>
        <dbReference type="ARBA" id="ARBA00022833"/>
    </source>
</evidence>
<dbReference type="InterPro" id="IPR019786">
    <property type="entry name" value="Zinc_finger_PHD-type_CS"/>
</dbReference>